<evidence type="ECO:0000313" key="3">
    <source>
        <dbReference type="Proteomes" id="UP001174136"/>
    </source>
</evidence>
<dbReference type="EMBL" id="JAOPHQ010002849">
    <property type="protein sequence ID" value="KAK0145573.1"/>
    <property type="molecule type" value="Genomic_DNA"/>
</dbReference>
<evidence type="ECO:0000313" key="2">
    <source>
        <dbReference type="EMBL" id="KAK0145573.1"/>
    </source>
</evidence>
<evidence type="ECO:0008006" key="4">
    <source>
        <dbReference type="Google" id="ProtNLM"/>
    </source>
</evidence>
<feature type="region of interest" description="Disordered" evidence="1">
    <location>
        <begin position="101"/>
        <end position="128"/>
    </location>
</feature>
<evidence type="ECO:0000256" key="1">
    <source>
        <dbReference type="SAM" id="MobiDB-lite"/>
    </source>
</evidence>
<feature type="compositionally biased region" description="Acidic residues" evidence="1">
    <location>
        <begin position="105"/>
        <end position="120"/>
    </location>
</feature>
<keyword evidence="3" id="KW-1185">Reference proteome</keyword>
<reference evidence="2" key="1">
    <citation type="journal article" date="2023" name="Front. Mar. Sci.">
        <title>A new Merluccius polli reference genome to investigate the effects of global change in West African waters.</title>
        <authorList>
            <person name="Mateo J.L."/>
            <person name="Blanco-Fernandez C."/>
            <person name="Garcia-Vazquez E."/>
            <person name="Machado-Schiaffino G."/>
        </authorList>
    </citation>
    <scope>NUCLEOTIDE SEQUENCE</scope>
    <source>
        <strain evidence="2">C29</strain>
        <tissue evidence="2">Fin</tissue>
    </source>
</reference>
<accession>A0AA47MS32</accession>
<dbReference type="AlphaFoldDB" id="A0AA47MS32"/>
<sequence>MFTKKKDIRLISCVHEDTKEYPTTTLILITTQGQFEVRVGVLPNLPVQLLIGWDCPLFHKLGNKIHISRSREEAQLRWKKLKNTTSSGALSMAQSSPADVLFNEFSDDPEPASEREEEPLPENSPELAGEVDDPVAIYAPLLGQYGTAQLNDPTLSTALRNVRVLDGVDQKPGALLSYPHFTITNGLLYRVIKDGVYKEIENYYYGFLVSAHCPSCLLQKSSDETPFERSGLYIVGPLPKSARGHQNILVKVDYATWYTVERLEKMINSFVRKWLGVPRCLSSVALYGKGIVELPISSLTEEFKCAKARLEMTLTQSKDPVVRKVAPTVKAGRKWNPEQAVKQAQVALRHRDIMGHVQHGRGGLGLDISKPLWSKASAGERRKMVVEEMHRQEETVRCTKAVSQARQGQWVNWEGVEKKQIRWKDLWGMEAGRIRFMLGATYDVLPSPKNLSQWFGEDEKCTLCSCVGSLRHILSGCKVSLTQGRYTWRHNQVLKCLAAAIEDKRREVNSLAASKDGKQINFVRQGGQPRSTKARCKTGSLITGAGWELKVDLGQQMAVPSHIVSTRLRPDLLLWSDREKAVFLVELTIPWEDRVEEANELKRAKYTEIAEEAAQRGWSVRLRPIEIGARGFVARSAISLLSELGIRGRSLRQVVSSMSLAAERASEWLWVRRSSTSWGKLRTSVYHPQTDRLVERPFMLRKSIGKDGRNWDQLRPSSPVSCLQAERFSKSLQQGSPGKFGLEPIFF</sequence>
<organism evidence="2 3">
    <name type="scientific">Merluccius polli</name>
    <name type="common">Benguela hake</name>
    <name type="synonym">Merluccius cadenati</name>
    <dbReference type="NCBI Taxonomy" id="89951"/>
    <lineage>
        <taxon>Eukaryota</taxon>
        <taxon>Metazoa</taxon>
        <taxon>Chordata</taxon>
        <taxon>Craniata</taxon>
        <taxon>Vertebrata</taxon>
        <taxon>Euteleostomi</taxon>
        <taxon>Actinopterygii</taxon>
        <taxon>Neopterygii</taxon>
        <taxon>Teleostei</taxon>
        <taxon>Neoteleostei</taxon>
        <taxon>Acanthomorphata</taxon>
        <taxon>Zeiogadaria</taxon>
        <taxon>Gadariae</taxon>
        <taxon>Gadiformes</taxon>
        <taxon>Gadoidei</taxon>
        <taxon>Merlucciidae</taxon>
        <taxon>Merluccius</taxon>
    </lineage>
</organism>
<dbReference type="Proteomes" id="UP001174136">
    <property type="component" value="Unassembled WGS sequence"/>
</dbReference>
<protein>
    <recommendedName>
        <fullName evidence="4">Reverse transcriptase</fullName>
    </recommendedName>
</protein>
<name>A0AA47MS32_MERPO</name>
<gene>
    <name evidence="2" type="ORF">N1851_015527</name>
</gene>
<proteinExistence type="predicted"/>
<comment type="caution">
    <text evidence="2">The sequence shown here is derived from an EMBL/GenBank/DDBJ whole genome shotgun (WGS) entry which is preliminary data.</text>
</comment>